<accession>A0ABZ1H6T3</accession>
<gene>
    <name evidence="1" type="ORF">OHB35_13915</name>
</gene>
<name>A0ABZ1H6T3_STRPH</name>
<keyword evidence="2" id="KW-1185">Reference proteome</keyword>
<sequence length="228" mass="25912">MELRIDKWIKAPTSAEELTEYIGKHMVAHILTAEPPNDTAGGQLIGIDPEKKTASLRRYDNGEVREFRWSTTHFRYTTFIESPFTDLTVGEERRFEWFEDSRGMPVETPVTFTGTVRRRTPEVAYLWVADPEYRAGGWQAEIKAENADRHALRPLKPSAELRTEHCMEPGRIAITDLKRHDPGSPAGACADCNKPLTWDRSGQRAHDEWGEYICSATLRTHRISGGSV</sequence>
<evidence type="ECO:0000313" key="1">
    <source>
        <dbReference type="EMBL" id="WSD14251.1"/>
    </source>
</evidence>
<proteinExistence type="predicted"/>
<dbReference type="EMBL" id="CP109135">
    <property type="protein sequence ID" value="WSD14251.1"/>
    <property type="molecule type" value="Genomic_DNA"/>
</dbReference>
<dbReference type="RefSeq" id="WP_266763113.1">
    <property type="nucleotide sequence ID" value="NZ_CP108011.1"/>
</dbReference>
<organism evidence="1 2">
    <name type="scientific">Streptomyces phaeochromogenes</name>
    <dbReference type="NCBI Taxonomy" id="1923"/>
    <lineage>
        <taxon>Bacteria</taxon>
        <taxon>Bacillati</taxon>
        <taxon>Actinomycetota</taxon>
        <taxon>Actinomycetes</taxon>
        <taxon>Kitasatosporales</taxon>
        <taxon>Streptomycetaceae</taxon>
        <taxon>Streptomyces</taxon>
        <taxon>Streptomyces phaeochromogenes group</taxon>
    </lineage>
</organism>
<reference evidence="1 2" key="1">
    <citation type="submission" date="2022-10" db="EMBL/GenBank/DDBJ databases">
        <title>The complete genomes of actinobacterial strains from the NBC collection.</title>
        <authorList>
            <person name="Joergensen T.S."/>
            <person name="Alvarez Arevalo M."/>
            <person name="Sterndorff E.B."/>
            <person name="Faurdal D."/>
            <person name="Vuksanovic O."/>
            <person name="Mourched A.-S."/>
            <person name="Charusanti P."/>
            <person name="Shaw S."/>
            <person name="Blin K."/>
            <person name="Weber T."/>
        </authorList>
    </citation>
    <scope>NUCLEOTIDE SEQUENCE [LARGE SCALE GENOMIC DNA]</scope>
    <source>
        <strain evidence="1 2">NBC 01752</strain>
    </source>
</reference>
<protein>
    <submittedName>
        <fullName evidence="1">Uncharacterized protein</fullName>
    </submittedName>
</protein>
<dbReference type="Proteomes" id="UP001340816">
    <property type="component" value="Chromosome"/>
</dbReference>
<evidence type="ECO:0000313" key="2">
    <source>
        <dbReference type="Proteomes" id="UP001340816"/>
    </source>
</evidence>